<sequence>MNHFADIRHDLETYDGQWSCQGFWVMIVYRFGRWRYTIKSPILRKPFSLIYKLLYKTVQILTGIELPCEVPVGKNFRIDHFGDIIISGYARFGDNCIIRNGVTVGLKNIEEKAAPSIGNNVNIGTGAKLLGNITIGDNVDIGANAVVITSIPDNSLAVGIPAKIIPKKTPATT</sequence>
<dbReference type="GO" id="GO:0006535">
    <property type="term" value="P:cysteine biosynthetic process from serine"/>
    <property type="evidence" value="ECO:0007669"/>
    <property type="project" value="InterPro"/>
</dbReference>
<dbReference type="EMBL" id="LMBR01000133">
    <property type="protein sequence ID" value="KUL28620.1"/>
    <property type="molecule type" value="Genomic_DNA"/>
</dbReference>
<dbReference type="Proteomes" id="UP000053937">
    <property type="component" value="Unassembled WGS sequence"/>
</dbReference>
<keyword evidence="3" id="KW-0677">Repeat</keyword>
<dbReference type="AlphaFoldDB" id="A0A101JKL2"/>
<dbReference type="PIRSF" id="PIRSF000441">
    <property type="entry name" value="CysE"/>
    <property type="match status" value="1"/>
</dbReference>
<organism evidence="6 7">
    <name type="scientific">Chlorobium limicola</name>
    <dbReference type="NCBI Taxonomy" id="1092"/>
    <lineage>
        <taxon>Bacteria</taxon>
        <taxon>Pseudomonadati</taxon>
        <taxon>Chlorobiota</taxon>
        <taxon>Chlorobiia</taxon>
        <taxon>Chlorobiales</taxon>
        <taxon>Chlorobiaceae</taxon>
        <taxon>Chlorobium/Pelodictyon group</taxon>
        <taxon>Chlorobium</taxon>
    </lineage>
</organism>
<reference evidence="6 7" key="1">
    <citation type="submission" date="2015-10" db="EMBL/GenBank/DDBJ databases">
        <title>Draft Genome Sequence of Chlorobium limicola strain Frasassi Growing under Artificial Lighting in the Frasassi Cave System.</title>
        <authorList>
            <person name="Mansor M."/>
            <person name="Macalady J."/>
        </authorList>
    </citation>
    <scope>NUCLEOTIDE SEQUENCE [LARGE SCALE GENOMIC DNA]</scope>
    <source>
        <strain evidence="6 7">Frasassi</strain>
    </source>
</reference>
<dbReference type="RefSeq" id="WP_059139003.1">
    <property type="nucleotide sequence ID" value="NZ_LMBR01000133.1"/>
</dbReference>
<dbReference type="PROSITE" id="PS00101">
    <property type="entry name" value="HEXAPEP_TRANSFERASES"/>
    <property type="match status" value="1"/>
</dbReference>
<dbReference type="SUPFAM" id="SSF51161">
    <property type="entry name" value="Trimeric LpxA-like enzymes"/>
    <property type="match status" value="1"/>
</dbReference>
<name>A0A101JKL2_CHLLI</name>
<dbReference type="GO" id="GO:0009001">
    <property type="term" value="F:serine O-acetyltransferase activity"/>
    <property type="evidence" value="ECO:0007669"/>
    <property type="project" value="UniProtKB-EC"/>
</dbReference>
<dbReference type="EC" id="2.3.1.30" evidence="5"/>
<evidence type="ECO:0000256" key="4">
    <source>
        <dbReference type="ARBA" id="ARBA00023315"/>
    </source>
</evidence>
<accession>A0A101JKL2</accession>
<evidence type="ECO:0000313" key="7">
    <source>
        <dbReference type="Proteomes" id="UP000053937"/>
    </source>
</evidence>
<dbReference type="GO" id="GO:0005737">
    <property type="term" value="C:cytoplasm"/>
    <property type="evidence" value="ECO:0007669"/>
    <property type="project" value="InterPro"/>
</dbReference>
<dbReference type="OrthoDB" id="9814490at2"/>
<comment type="catalytic activity">
    <reaction evidence="5">
        <text>L-serine + acetyl-CoA = O-acetyl-L-serine + CoA</text>
        <dbReference type="Rhea" id="RHEA:24560"/>
        <dbReference type="ChEBI" id="CHEBI:33384"/>
        <dbReference type="ChEBI" id="CHEBI:57287"/>
        <dbReference type="ChEBI" id="CHEBI:57288"/>
        <dbReference type="ChEBI" id="CHEBI:58340"/>
        <dbReference type="EC" id="2.3.1.30"/>
    </reaction>
</comment>
<evidence type="ECO:0000313" key="6">
    <source>
        <dbReference type="EMBL" id="KUL28620.1"/>
    </source>
</evidence>
<dbReference type="Pfam" id="PF00132">
    <property type="entry name" value="Hexapep"/>
    <property type="match status" value="1"/>
</dbReference>
<comment type="caution">
    <text evidence="6">The sequence shown here is derived from an EMBL/GenBank/DDBJ whole genome shotgun (WGS) entry which is preliminary data.</text>
</comment>
<dbReference type="InterPro" id="IPR018357">
    <property type="entry name" value="Hexapep_transf_CS"/>
</dbReference>
<evidence type="ECO:0000256" key="1">
    <source>
        <dbReference type="ARBA" id="ARBA00007274"/>
    </source>
</evidence>
<dbReference type="PANTHER" id="PTHR42811">
    <property type="entry name" value="SERINE ACETYLTRANSFERASE"/>
    <property type="match status" value="1"/>
</dbReference>
<dbReference type="InterPro" id="IPR045304">
    <property type="entry name" value="LbH_SAT"/>
</dbReference>
<keyword evidence="2 5" id="KW-0808">Transferase</keyword>
<keyword evidence="7" id="KW-1185">Reference proteome</keyword>
<evidence type="ECO:0000256" key="2">
    <source>
        <dbReference type="ARBA" id="ARBA00022679"/>
    </source>
</evidence>
<dbReference type="InterPro" id="IPR005881">
    <property type="entry name" value="Ser_O-AcTrfase"/>
</dbReference>
<evidence type="ECO:0000256" key="3">
    <source>
        <dbReference type="ARBA" id="ARBA00022737"/>
    </source>
</evidence>
<keyword evidence="4 5" id="KW-0012">Acyltransferase</keyword>
<dbReference type="CDD" id="cd03354">
    <property type="entry name" value="LbH_SAT"/>
    <property type="match status" value="1"/>
</dbReference>
<evidence type="ECO:0000256" key="5">
    <source>
        <dbReference type="PIRNR" id="PIRNR000441"/>
    </source>
</evidence>
<comment type="similarity">
    <text evidence="1 5">Belongs to the transferase hexapeptide repeat family.</text>
</comment>
<dbReference type="InterPro" id="IPR011004">
    <property type="entry name" value="Trimer_LpxA-like_sf"/>
</dbReference>
<gene>
    <name evidence="6" type="ORF">ASB62_05700</name>
</gene>
<protein>
    <recommendedName>
        <fullName evidence="5">Serine acetyltransferase</fullName>
        <ecNumber evidence="5">2.3.1.30</ecNumber>
    </recommendedName>
</protein>
<dbReference type="Gene3D" id="2.160.10.10">
    <property type="entry name" value="Hexapeptide repeat proteins"/>
    <property type="match status" value="1"/>
</dbReference>
<dbReference type="InterPro" id="IPR001451">
    <property type="entry name" value="Hexapep"/>
</dbReference>
<proteinExistence type="inferred from homology"/>